<accession>A0A7U2I0D1</accession>
<dbReference type="Proteomes" id="UP000663193">
    <property type="component" value="Chromosome 7"/>
</dbReference>
<organism evidence="1 2">
    <name type="scientific">Phaeosphaeria nodorum (strain SN15 / ATCC MYA-4574 / FGSC 10173)</name>
    <name type="common">Glume blotch fungus</name>
    <name type="synonym">Parastagonospora nodorum</name>
    <dbReference type="NCBI Taxonomy" id="321614"/>
    <lineage>
        <taxon>Eukaryota</taxon>
        <taxon>Fungi</taxon>
        <taxon>Dikarya</taxon>
        <taxon>Ascomycota</taxon>
        <taxon>Pezizomycotina</taxon>
        <taxon>Dothideomycetes</taxon>
        <taxon>Pleosporomycetidae</taxon>
        <taxon>Pleosporales</taxon>
        <taxon>Pleosporineae</taxon>
        <taxon>Phaeosphaeriaceae</taxon>
        <taxon>Parastagonospora</taxon>
    </lineage>
</organism>
<keyword evidence="2" id="KW-1185">Reference proteome</keyword>
<evidence type="ECO:0000313" key="2">
    <source>
        <dbReference type="Proteomes" id="UP000663193"/>
    </source>
</evidence>
<reference evidence="2" key="1">
    <citation type="journal article" date="2021" name="BMC Genomics">
        <title>Chromosome-level genome assembly and manually-curated proteome of model necrotroph Parastagonospora nodorum Sn15 reveals a genome-wide trove of candidate effector homologs, and redundancy of virulence-related functions within an accessory chromosome.</title>
        <authorList>
            <person name="Bertazzoni S."/>
            <person name="Jones D.A.B."/>
            <person name="Phan H.T."/>
            <person name="Tan K.-C."/>
            <person name="Hane J.K."/>
        </authorList>
    </citation>
    <scope>NUCLEOTIDE SEQUENCE [LARGE SCALE GENOMIC DNA]</scope>
    <source>
        <strain evidence="2">SN15 / ATCC MYA-4574 / FGSC 10173)</strain>
    </source>
</reference>
<dbReference type="EMBL" id="CP069029">
    <property type="protein sequence ID" value="QRC97079.1"/>
    <property type="molecule type" value="Genomic_DNA"/>
</dbReference>
<dbReference type="AlphaFoldDB" id="A0A7U2I0D1"/>
<gene>
    <name evidence="1" type="ORF">JI435_410060</name>
</gene>
<dbReference type="VEuPathDB" id="FungiDB:JI435_410060"/>
<name>A0A7U2I0D1_PHANO</name>
<proteinExistence type="predicted"/>
<sequence length="74" mass="8041">MSTKQIHHWSKMPCTREHIPTQKCCDDSAAVLCIYDTDGSSKAELCAARVRLLAATAAAPTIISHVGEFRVNPS</sequence>
<protein>
    <submittedName>
        <fullName evidence="1">Uncharacterized protein</fullName>
    </submittedName>
</protein>
<evidence type="ECO:0000313" key="1">
    <source>
        <dbReference type="EMBL" id="QRC97079.1"/>
    </source>
</evidence>